<feature type="domain" description="NAD glycohydrolase translocation F5/8 type C" evidence="2">
    <location>
        <begin position="36"/>
        <end position="167"/>
    </location>
</feature>
<evidence type="ECO:0000256" key="1">
    <source>
        <dbReference type="SAM" id="SignalP"/>
    </source>
</evidence>
<evidence type="ECO:0000313" key="4">
    <source>
        <dbReference type="Proteomes" id="UP001429564"/>
    </source>
</evidence>
<keyword evidence="4" id="KW-1185">Reference proteome</keyword>
<sequence length="172" mass="18937">MRILFGLFAFCMAIAYATQDAAAETCVKDAWYPGSYNLCVSSVLPPQGKNTYGPGHLSFQREGGAAWCEGVKGNGVGQTISFQFLEGAQKVSSFDLLNGYQKSDKHFRTNGRIRRVALSSNKGPLGVFDVHDVKYTSIDFPEGRYKWLKLEVLSVYPGTKYQDVCITGLAPM</sequence>
<dbReference type="EMBL" id="QHLQ01000006">
    <property type="protein sequence ID" value="NIZ61020.1"/>
    <property type="molecule type" value="Genomic_DNA"/>
</dbReference>
<evidence type="ECO:0000313" key="3">
    <source>
        <dbReference type="EMBL" id="NIZ61020.1"/>
    </source>
</evidence>
<comment type="caution">
    <text evidence="3">The sequence shown here is derived from an EMBL/GenBank/DDBJ whole genome shotgun (WGS) entry which is preliminary data.</text>
</comment>
<keyword evidence="1" id="KW-0732">Signal</keyword>
<feature type="chain" id="PRO_5047386310" description="NAD glycohydrolase translocation F5/8 type C domain-containing protein" evidence="1">
    <location>
        <begin position="23"/>
        <end position="172"/>
    </location>
</feature>
<gene>
    <name evidence="3" type="ORF">DL239_08535</name>
</gene>
<dbReference type="RefSeq" id="WP_167683597.1">
    <property type="nucleotide sequence ID" value="NZ_QHLQ01000006.1"/>
</dbReference>
<accession>A0ABX0W9N8</accession>
<organism evidence="3 4">
    <name type="scientific">Parasedimentitalea denitrificans</name>
    <dbReference type="NCBI Taxonomy" id="2211118"/>
    <lineage>
        <taxon>Bacteria</taxon>
        <taxon>Pseudomonadati</taxon>
        <taxon>Pseudomonadota</taxon>
        <taxon>Alphaproteobacteria</taxon>
        <taxon>Rhodobacterales</taxon>
        <taxon>Paracoccaceae</taxon>
        <taxon>Parasedimentitalea</taxon>
    </lineage>
</organism>
<feature type="signal peptide" evidence="1">
    <location>
        <begin position="1"/>
        <end position="22"/>
    </location>
</feature>
<dbReference type="NCBIfam" id="NF047619">
    <property type="entry name" value="NADase_discoid"/>
    <property type="match status" value="1"/>
</dbReference>
<dbReference type="Proteomes" id="UP001429564">
    <property type="component" value="Unassembled WGS sequence"/>
</dbReference>
<protein>
    <recommendedName>
        <fullName evidence="2">NAD glycohydrolase translocation F5/8 type C domain-containing protein</fullName>
    </recommendedName>
</protein>
<name>A0ABX0W9N8_9RHOB</name>
<dbReference type="InterPro" id="IPR057561">
    <property type="entry name" value="NADase_transloc"/>
</dbReference>
<evidence type="ECO:0000259" key="2">
    <source>
        <dbReference type="Pfam" id="PF25302"/>
    </source>
</evidence>
<dbReference type="Pfam" id="PF25302">
    <property type="entry name" value="NADase_transloc"/>
    <property type="match status" value="1"/>
</dbReference>
<reference evidence="3 4" key="1">
    <citation type="submission" date="2018-05" db="EMBL/GenBank/DDBJ databases">
        <authorList>
            <person name="Zhang Y.-J."/>
        </authorList>
    </citation>
    <scope>NUCLEOTIDE SEQUENCE [LARGE SCALE GENOMIC DNA]</scope>
    <source>
        <strain evidence="3 4">CY04</strain>
    </source>
</reference>
<proteinExistence type="predicted"/>